<dbReference type="AlphaFoldDB" id="A0A0A9EL68"/>
<proteinExistence type="predicted"/>
<protein>
    <submittedName>
        <fullName evidence="1">Uncharacterized protein</fullName>
    </submittedName>
</protein>
<accession>A0A0A9EL68</accession>
<reference evidence="1" key="2">
    <citation type="journal article" date="2015" name="Data Brief">
        <title>Shoot transcriptome of the giant reed, Arundo donax.</title>
        <authorList>
            <person name="Barrero R.A."/>
            <person name="Guerrero F.D."/>
            <person name="Moolhuijzen P."/>
            <person name="Goolsby J.A."/>
            <person name="Tidwell J."/>
            <person name="Bellgard S.E."/>
            <person name="Bellgard M.I."/>
        </authorList>
    </citation>
    <scope>NUCLEOTIDE SEQUENCE</scope>
    <source>
        <tissue evidence="1">Shoot tissue taken approximately 20 cm above the soil surface</tissue>
    </source>
</reference>
<dbReference type="EMBL" id="GBRH01199315">
    <property type="protein sequence ID" value="JAD98580.1"/>
    <property type="molecule type" value="Transcribed_RNA"/>
</dbReference>
<organism evidence="1">
    <name type="scientific">Arundo donax</name>
    <name type="common">Giant reed</name>
    <name type="synonym">Donax arundinaceus</name>
    <dbReference type="NCBI Taxonomy" id="35708"/>
    <lineage>
        <taxon>Eukaryota</taxon>
        <taxon>Viridiplantae</taxon>
        <taxon>Streptophyta</taxon>
        <taxon>Embryophyta</taxon>
        <taxon>Tracheophyta</taxon>
        <taxon>Spermatophyta</taxon>
        <taxon>Magnoliopsida</taxon>
        <taxon>Liliopsida</taxon>
        <taxon>Poales</taxon>
        <taxon>Poaceae</taxon>
        <taxon>PACMAD clade</taxon>
        <taxon>Arundinoideae</taxon>
        <taxon>Arundineae</taxon>
        <taxon>Arundo</taxon>
    </lineage>
</organism>
<reference evidence="1" key="1">
    <citation type="submission" date="2014-09" db="EMBL/GenBank/DDBJ databases">
        <authorList>
            <person name="Magalhaes I.L.F."/>
            <person name="Oliveira U."/>
            <person name="Santos F.R."/>
            <person name="Vidigal T.H.D.A."/>
            <person name="Brescovit A.D."/>
            <person name="Santos A.J."/>
        </authorList>
    </citation>
    <scope>NUCLEOTIDE SEQUENCE</scope>
    <source>
        <tissue evidence="1">Shoot tissue taken approximately 20 cm above the soil surface</tissue>
    </source>
</reference>
<name>A0A0A9EL68_ARUDO</name>
<evidence type="ECO:0000313" key="1">
    <source>
        <dbReference type="EMBL" id="JAD98580.1"/>
    </source>
</evidence>
<sequence length="27" mass="3105">MLCGEPWRSTKSQQSILPLSRICIIML</sequence>